<dbReference type="GO" id="GO:0003729">
    <property type="term" value="F:mRNA binding"/>
    <property type="evidence" value="ECO:0007669"/>
    <property type="project" value="TreeGrafter"/>
</dbReference>
<evidence type="ECO:0000313" key="6">
    <source>
        <dbReference type="Proteomes" id="UP000091820"/>
    </source>
</evidence>
<dbReference type="InterPro" id="IPR051373">
    <property type="entry name" value="Lin-28_RNA-binding"/>
</dbReference>
<dbReference type="CDD" id="cd04458">
    <property type="entry name" value="CSP_CDS"/>
    <property type="match status" value="1"/>
</dbReference>
<sequence length="213" mass="24237">MLEIGEKIQKINLDSDNEATNHNNVGQEQEKQKEQQPSEDIKPHEIGNIRYGKCKWFNVAKGWGFITPHDGGREVFVHQSVIQMSGFRSLGEQEEVEFECKLSERGLEATRVSGKEGTECHGSGKPRTRNRRRYRRIRCYNCGNFANHIAIKCNLGPQPKSCHLCKSVCHLFANCPTKKKESFSGAKNQPKKSIESAKSLEECKEVTEEKDNK</sequence>
<feature type="region of interest" description="Disordered" evidence="3">
    <location>
        <begin position="179"/>
        <end position="198"/>
    </location>
</feature>
<organism evidence="5 6">
    <name type="scientific">Glossina brevipalpis</name>
    <dbReference type="NCBI Taxonomy" id="37001"/>
    <lineage>
        <taxon>Eukaryota</taxon>
        <taxon>Metazoa</taxon>
        <taxon>Ecdysozoa</taxon>
        <taxon>Arthropoda</taxon>
        <taxon>Hexapoda</taxon>
        <taxon>Insecta</taxon>
        <taxon>Pterygota</taxon>
        <taxon>Neoptera</taxon>
        <taxon>Endopterygota</taxon>
        <taxon>Diptera</taxon>
        <taxon>Brachycera</taxon>
        <taxon>Muscomorpha</taxon>
        <taxon>Hippoboscoidea</taxon>
        <taxon>Glossinidae</taxon>
        <taxon>Glossina</taxon>
    </lineage>
</organism>
<evidence type="ECO:0000259" key="4">
    <source>
        <dbReference type="PROSITE" id="PS51857"/>
    </source>
</evidence>
<dbReference type="InterPro" id="IPR011129">
    <property type="entry name" value="CSD"/>
</dbReference>
<dbReference type="SUPFAM" id="SSF57756">
    <property type="entry name" value="Retrovirus zinc finger-like domains"/>
    <property type="match status" value="1"/>
</dbReference>
<dbReference type="EnsemblMetazoa" id="GBRI006375-RA">
    <property type="protein sequence ID" value="GBRI006375-PA"/>
    <property type="gene ID" value="GBRI006375"/>
</dbReference>
<dbReference type="GO" id="GO:0031054">
    <property type="term" value="P:pre-miRNA processing"/>
    <property type="evidence" value="ECO:0007669"/>
    <property type="project" value="TreeGrafter"/>
</dbReference>
<dbReference type="InterPro" id="IPR002059">
    <property type="entry name" value="CSP_DNA-bd"/>
</dbReference>
<reference evidence="5" key="2">
    <citation type="submission" date="2020-05" db="UniProtKB">
        <authorList>
            <consortium name="EnsemblMetazoa"/>
        </authorList>
    </citation>
    <scope>IDENTIFICATION</scope>
    <source>
        <strain evidence="5">IAEA</strain>
    </source>
</reference>
<evidence type="ECO:0000256" key="3">
    <source>
        <dbReference type="SAM" id="MobiDB-lite"/>
    </source>
</evidence>
<dbReference type="PANTHER" id="PTHR46109:SF1">
    <property type="entry name" value="PROTEIN LIN-28 HOMOLOG"/>
    <property type="match status" value="1"/>
</dbReference>
<evidence type="ECO:0000313" key="5">
    <source>
        <dbReference type="EnsemblMetazoa" id="GBRI006375-PA"/>
    </source>
</evidence>
<protein>
    <recommendedName>
        <fullName evidence="4">CSD domain-containing protein</fullName>
    </recommendedName>
</protein>
<dbReference type="SUPFAM" id="SSF50249">
    <property type="entry name" value="Nucleic acid-binding proteins"/>
    <property type="match status" value="1"/>
</dbReference>
<feature type="domain" description="CSD" evidence="4">
    <location>
        <begin position="49"/>
        <end position="114"/>
    </location>
</feature>
<name>A0A1A9W4U5_9MUSC</name>
<feature type="region of interest" description="Disordered" evidence="3">
    <location>
        <begin position="10"/>
        <end position="44"/>
    </location>
</feature>
<dbReference type="Proteomes" id="UP000091820">
    <property type="component" value="Unassembled WGS sequence"/>
</dbReference>
<feature type="compositionally biased region" description="Basic and acidic residues" evidence="3">
    <location>
        <begin position="28"/>
        <end position="44"/>
    </location>
</feature>
<keyword evidence="6" id="KW-1185">Reference proteome</keyword>
<dbReference type="AlphaFoldDB" id="A0A1A9W4U5"/>
<dbReference type="STRING" id="37001.A0A1A9W4U5"/>
<dbReference type="Gene3D" id="2.40.50.140">
    <property type="entry name" value="Nucleic acid-binding proteins"/>
    <property type="match status" value="1"/>
</dbReference>
<evidence type="ECO:0000256" key="1">
    <source>
        <dbReference type="ARBA" id="ARBA00004496"/>
    </source>
</evidence>
<dbReference type="VEuPathDB" id="VectorBase:GBRI006375"/>
<dbReference type="GO" id="GO:0008270">
    <property type="term" value="F:zinc ion binding"/>
    <property type="evidence" value="ECO:0007669"/>
    <property type="project" value="InterPro"/>
</dbReference>
<dbReference type="Gene3D" id="4.10.60.10">
    <property type="entry name" value="Zinc finger, CCHC-type"/>
    <property type="match status" value="1"/>
</dbReference>
<dbReference type="PANTHER" id="PTHR46109">
    <property type="entry name" value="PROTEIN LIN-28"/>
    <property type="match status" value="1"/>
</dbReference>
<dbReference type="GO" id="GO:0005634">
    <property type="term" value="C:nucleus"/>
    <property type="evidence" value="ECO:0007669"/>
    <property type="project" value="TreeGrafter"/>
</dbReference>
<keyword evidence="2" id="KW-0963">Cytoplasm</keyword>
<evidence type="ECO:0000256" key="2">
    <source>
        <dbReference type="ARBA" id="ARBA00022490"/>
    </source>
</evidence>
<reference evidence="6" key="1">
    <citation type="submission" date="2014-03" db="EMBL/GenBank/DDBJ databases">
        <authorList>
            <person name="Aksoy S."/>
            <person name="Warren W."/>
            <person name="Wilson R.K."/>
        </authorList>
    </citation>
    <scope>NUCLEOTIDE SEQUENCE [LARGE SCALE GENOMIC DNA]</scope>
    <source>
        <strain evidence="6">IAEA</strain>
    </source>
</reference>
<dbReference type="GO" id="GO:0005737">
    <property type="term" value="C:cytoplasm"/>
    <property type="evidence" value="ECO:0007669"/>
    <property type="project" value="UniProtKB-SubCell"/>
</dbReference>
<proteinExistence type="predicted"/>
<dbReference type="PRINTS" id="PR00050">
    <property type="entry name" value="COLDSHOCK"/>
</dbReference>
<dbReference type="Pfam" id="PF00313">
    <property type="entry name" value="CSD"/>
    <property type="match status" value="1"/>
</dbReference>
<dbReference type="InterPro" id="IPR012340">
    <property type="entry name" value="NA-bd_OB-fold"/>
</dbReference>
<accession>A0A1A9W4U5</accession>
<dbReference type="InterPro" id="IPR036875">
    <property type="entry name" value="Znf_CCHC_sf"/>
</dbReference>
<comment type="subcellular location">
    <subcellularLocation>
        <location evidence="1">Cytoplasm</location>
    </subcellularLocation>
</comment>
<dbReference type="SMART" id="SM00357">
    <property type="entry name" value="CSP"/>
    <property type="match status" value="1"/>
</dbReference>
<feature type="compositionally biased region" description="Polar residues" evidence="3">
    <location>
        <begin position="12"/>
        <end position="26"/>
    </location>
</feature>
<dbReference type="PROSITE" id="PS51857">
    <property type="entry name" value="CSD_2"/>
    <property type="match status" value="1"/>
</dbReference>